<keyword evidence="9 11" id="KW-0472">Membrane</keyword>
<evidence type="ECO:0000256" key="1">
    <source>
        <dbReference type="ARBA" id="ARBA00004141"/>
    </source>
</evidence>
<dbReference type="PANTHER" id="PTHR11410:SF0">
    <property type="entry name" value="ATP SYNTHASE SUBUNIT A"/>
    <property type="match status" value="1"/>
</dbReference>
<keyword evidence="10 11" id="KW-0066">ATP synthesis</keyword>
<dbReference type="SUPFAM" id="SSF81336">
    <property type="entry name" value="F1F0 ATP synthase subunit A"/>
    <property type="match status" value="1"/>
</dbReference>
<keyword evidence="6 11" id="KW-0375">Hydrogen ion transport</keyword>
<feature type="transmembrane region" description="Helical" evidence="11">
    <location>
        <begin position="176"/>
        <end position="200"/>
    </location>
</feature>
<evidence type="ECO:0000256" key="8">
    <source>
        <dbReference type="ARBA" id="ARBA00023065"/>
    </source>
</evidence>
<evidence type="ECO:0000256" key="5">
    <source>
        <dbReference type="ARBA" id="ARBA00022692"/>
    </source>
</evidence>
<evidence type="ECO:0000256" key="3">
    <source>
        <dbReference type="ARBA" id="ARBA00022448"/>
    </source>
</evidence>
<feature type="transmembrane region" description="Helical" evidence="11">
    <location>
        <begin position="57"/>
        <end position="76"/>
    </location>
</feature>
<feature type="transmembrane region" description="Helical" evidence="11">
    <location>
        <begin position="245"/>
        <end position="268"/>
    </location>
</feature>
<keyword evidence="3 11" id="KW-0813">Transport</keyword>
<name>A0ABP9WGV5_9MICO</name>
<comment type="caution">
    <text evidence="13">The sequence shown here is derived from an EMBL/GenBank/DDBJ whole genome shotgun (WGS) entry which is preliminary data.</text>
</comment>
<dbReference type="Proteomes" id="UP001426770">
    <property type="component" value="Unassembled WGS sequence"/>
</dbReference>
<evidence type="ECO:0000256" key="9">
    <source>
        <dbReference type="ARBA" id="ARBA00023136"/>
    </source>
</evidence>
<reference evidence="13 14" key="1">
    <citation type="submission" date="2024-02" db="EMBL/GenBank/DDBJ databases">
        <title>Lysinimicrobium sediminis NBRC 112286.</title>
        <authorList>
            <person name="Ichikawa N."/>
            <person name="Katano-Makiyama Y."/>
            <person name="Hidaka K."/>
        </authorList>
    </citation>
    <scope>NUCLEOTIDE SEQUENCE [LARGE SCALE GENOMIC DNA]</scope>
    <source>
        <strain evidence="13 14">NBRC 112286</strain>
    </source>
</reference>
<dbReference type="InterPro" id="IPR023011">
    <property type="entry name" value="ATP_synth_F0_asu_AS"/>
</dbReference>
<dbReference type="InterPro" id="IPR000568">
    <property type="entry name" value="ATP_synth_F0_asu"/>
</dbReference>
<keyword evidence="4 11" id="KW-0138">CF(0)</keyword>
<evidence type="ECO:0000256" key="2">
    <source>
        <dbReference type="ARBA" id="ARBA00006810"/>
    </source>
</evidence>
<evidence type="ECO:0000313" key="14">
    <source>
        <dbReference type="Proteomes" id="UP001426770"/>
    </source>
</evidence>
<evidence type="ECO:0000256" key="12">
    <source>
        <dbReference type="RuleBase" id="RU000483"/>
    </source>
</evidence>
<comment type="similarity">
    <text evidence="2 11 12">Belongs to the ATPase A chain family.</text>
</comment>
<evidence type="ECO:0000256" key="4">
    <source>
        <dbReference type="ARBA" id="ARBA00022547"/>
    </source>
</evidence>
<dbReference type="InterPro" id="IPR045083">
    <property type="entry name" value="ATP_synth_F0_asu_bact/mt"/>
</dbReference>
<dbReference type="PROSITE" id="PS00449">
    <property type="entry name" value="ATPASE_A"/>
    <property type="match status" value="1"/>
</dbReference>
<dbReference type="CDD" id="cd00310">
    <property type="entry name" value="ATP-synt_Fo_a_6"/>
    <property type="match status" value="1"/>
</dbReference>
<dbReference type="Gene3D" id="1.20.120.220">
    <property type="entry name" value="ATP synthase, F0 complex, subunit A"/>
    <property type="match status" value="1"/>
</dbReference>
<keyword evidence="5 11" id="KW-0812">Transmembrane</keyword>
<feature type="transmembrane region" description="Helical" evidence="11">
    <location>
        <begin position="143"/>
        <end position="164"/>
    </location>
</feature>
<dbReference type="PRINTS" id="PR00123">
    <property type="entry name" value="ATPASEA"/>
</dbReference>
<comment type="subcellular location">
    <subcellularLocation>
        <location evidence="11 12">Cell membrane</location>
        <topology evidence="11 12">Multi-pass membrane protein</topology>
    </subcellularLocation>
    <subcellularLocation>
        <location evidence="1">Membrane</location>
        <topology evidence="1">Multi-pass membrane protein</topology>
    </subcellularLocation>
</comment>
<keyword evidence="14" id="KW-1185">Reference proteome</keyword>
<keyword evidence="7 11" id="KW-1133">Transmembrane helix</keyword>
<dbReference type="NCBIfam" id="TIGR01131">
    <property type="entry name" value="ATP_synt_6_or_A"/>
    <property type="match status" value="1"/>
</dbReference>
<keyword evidence="11" id="KW-1003">Cell membrane</keyword>
<dbReference type="Pfam" id="PF00119">
    <property type="entry name" value="ATP-synt_A"/>
    <property type="match status" value="1"/>
</dbReference>
<organism evidence="13 14">
    <name type="scientific">Demequina sediminis</name>
    <dbReference type="NCBI Taxonomy" id="1930058"/>
    <lineage>
        <taxon>Bacteria</taxon>
        <taxon>Bacillati</taxon>
        <taxon>Actinomycetota</taxon>
        <taxon>Actinomycetes</taxon>
        <taxon>Micrococcales</taxon>
        <taxon>Demequinaceae</taxon>
        <taxon>Demequina</taxon>
    </lineage>
</organism>
<feature type="transmembrane region" description="Helical" evidence="11">
    <location>
        <begin position="212"/>
        <end position="233"/>
    </location>
</feature>
<sequence length="284" mass="31277">MTNLLAAAVGAEAEGSGESQNFFQWLFSSDGFHAPTIGEFFPEALLWEGTLFEFNRITLVRVIAAVALIVVFWVVAARARVVPGRFQSFIEYALDFVRVQIAEEVIGKDKARPYVAFLTTLFLAIVFFNITGVIPFLNIAGTSVIGLPIIMALWVYVMYLGVGIKKHGLGGYLKTSLFPAGVPWPIYILLTPIEFLQVFFLRPFTLALRLTANMIAGHLLLVVAFAGTQYLFFEASGAIKAAGALTFLGGFAFTLFEVFVALLQAYVFTMLSAVYLNMALEEEH</sequence>
<evidence type="ECO:0000256" key="7">
    <source>
        <dbReference type="ARBA" id="ARBA00022989"/>
    </source>
</evidence>
<dbReference type="EMBL" id="BAABRR010000007">
    <property type="protein sequence ID" value="GAA5519087.1"/>
    <property type="molecule type" value="Genomic_DNA"/>
</dbReference>
<feature type="transmembrane region" description="Helical" evidence="11">
    <location>
        <begin position="114"/>
        <end position="137"/>
    </location>
</feature>
<evidence type="ECO:0000256" key="10">
    <source>
        <dbReference type="ARBA" id="ARBA00023310"/>
    </source>
</evidence>
<gene>
    <name evidence="11 13" type="primary">atpB</name>
    <name evidence="13" type="ORF">Lsed01_01525</name>
</gene>
<evidence type="ECO:0000256" key="6">
    <source>
        <dbReference type="ARBA" id="ARBA00022781"/>
    </source>
</evidence>
<keyword evidence="8 11" id="KW-0406">Ion transport</keyword>
<accession>A0ABP9WGV5</accession>
<evidence type="ECO:0000313" key="13">
    <source>
        <dbReference type="EMBL" id="GAA5519087.1"/>
    </source>
</evidence>
<protein>
    <recommendedName>
        <fullName evidence="11 12">ATP synthase subunit a</fullName>
    </recommendedName>
    <alternativeName>
        <fullName evidence="11">ATP synthase F0 sector subunit a</fullName>
    </alternativeName>
    <alternativeName>
        <fullName evidence="11">F-ATPase subunit 6</fullName>
    </alternativeName>
</protein>
<evidence type="ECO:0000256" key="11">
    <source>
        <dbReference type="HAMAP-Rule" id="MF_01393"/>
    </source>
</evidence>
<proteinExistence type="inferred from homology"/>
<dbReference type="HAMAP" id="MF_01393">
    <property type="entry name" value="ATP_synth_a_bact"/>
    <property type="match status" value="1"/>
</dbReference>
<comment type="function">
    <text evidence="11 12">Key component of the proton channel; it plays a direct role in the translocation of protons across the membrane.</text>
</comment>
<dbReference type="InterPro" id="IPR035908">
    <property type="entry name" value="F0_ATP_A_sf"/>
</dbReference>
<dbReference type="PANTHER" id="PTHR11410">
    <property type="entry name" value="ATP SYNTHASE SUBUNIT A"/>
    <property type="match status" value="1"/>
</dbReference>